<protein>
    <recommendedName>
        <fullName evidence="9">ABC transporter permease</fullName>
    </recommendedName>
</protein>
<proteinExistence type="predicted"/>
<dbReference type="Proteomes" id="UP000236642">
    <property type="component" value="Unassembled WGS sequence"/>
</dbReference>
<comment type="caution">
    <text evidence="7">The sequence shown here is derived from an EMBL/GenBank/DDBJ whole genome shotgun (WGS) entry which is preliminary data.</text>
</comment>
<name>A0A2H5Y482_9CHLR</name>
<evidence type="ECO:0000313" key="7">
    <source>
        <dbReference type="EMBL" id="GBD08250.1"/>
    </source>
</evidence>
<sequence length="327" mass="34365">MSGFLSRLGWIVLAILGLGLLAYGLDQVGLEPISLLEAGLLAMTPLALAAVGECVNEKAGVVNIGLEGILLITAVVGVWVAEQFGSGIAGLIGGMVVGALIGLVLGLLAVYGRADQIIAGMGLNLFALGFTPYLLMSLWAFPGIHIFPRELMVPRWITPLGQISPVTLAAILLAFLAHILLHHTVLGFRIRAVGEKPEAVDVAGVRVDGLRLFTSVLGGALCGLGGAFMPLAWFGGVVKEISAGRGFIALACVVFAGLEPLLALAAAFLFGLTEGIAYAVAITPGVKERIPFYFVNMLPYVVTLLVVTLVIGRRRFPRTIGRPYTRE</sequence>
<dbReference type="AlphaFoldDB" id="A0A2H5Y482"/>
<evidence type="ECO:0000256" key="4">
    <source>
        <dbReference type="ARBA" id="ARBA00022989"/>
    </source>
</evidence>
<dbReference type="CDD" id="cd06580">
    <property type="entry name" value="TM_PBP1_transp_TpRbsC_like"/>
    <property type="match status" value="1"/>
</dbReference>
<comment type="subcellular location">
    <subcellularLocation>
        <location evidence="1">Cell membrane</location>
        <topology evidence="1">Multi-pass membrane protein</topology>
    </subcellularLocation>
</comment>
<evidence type="ECO:0008006" key="9">
    <source>
        <dbReference type="Google" id="ProtNLM"/>
    </source>
</evidence>
<dbReference type="GO" id="GO:0005886">
    <property type="term" value="C:plasma membrane"/>
    <property type="evidence" value="ECO:0007669"/>
    <property type="project" value="UniProtKB-SubCell"/>
</dbReference>
<gene>
    <name evidence="7" type="ORF">HRbin22_00483</name>
</gene>
<dbReference type="InterPro" id="IPR001851">
    <property type="entry name" value="ABC_transp_permease"/>
</dbReference>
<feature type="transmembrane region" description="Helical" evidence="6">
    <location>
        <begin position="87"/>
        <end position="111"/>
    </location>
</feature>
<keyword evidence="4 6" id="KW-1133">Transmembrane helix</keyword>
<feature type="transmembrane region" description="Helical" evidence="6">
    <location>
        <begin position="247"/>
        <end position="270"/>
    </location>
</feature>
<reference evidence="8" key="1">
    <citation type="submission" date="2017-09" db="EMBL/GenBank/DDBJ databases">
        <title>Metaegenomics of thermophilic ammonia-oxidizing enrichment culture.</title>
        <authorList>
            <person name="Kato S."/>
            <person name="Suzuki K."/>
        </authorList>
    </citation>
    <scope>NUCLEOTIDE SEQUENCE [LARGE SCALE GENOMIC DNA]</scope>
</reference>
<dbReference type="GO" id="GO:0022857">
    <property type="term" value="F:transmembrane transporter activity"/>
    <property type="evidence" value="ECO:0007669"/>
    <property type="project" value="InterPro"/>
</dbReference>
<keyword evidence="2" id="KW-1003">Cell membrane</keyword>
<evidence type="ECO:0000256" key="3">
    <source>
        <dbReference type="ARBA" id="ARBA00022692"/>
    </source>
</evidence>
<feature type="transmembrane region" description="Helical" evidence="6">
    <location>
        <begin position="64"/>
        <end position="81"/>
    </location>
</feature>
<feature type="transmembrane region" description="Helical" evidence="6">
    <location>
        <begin position="123"/>
        <end position="142"/>
    </location>
</feature>
<feature type="transmembrane region" description="Helical" evidence="6">
    <location>
        <begin position="34"/>
        <end position="52"/>
    </location>
</feature>
<accession>A0A2H5Y482</accession>
<evidence type="ECO:0000313" key="8">
    <source>
        <dbReference type="Proteomes" id="UP000236642"/>
    </source>
</evidence>
<organism evidence="7 8">
    <name type="scientific">Candidatus Thermoflexus japonica</name>
    <dbReference type="NCBI Taxonomy" id="2035417"/>
    <lineage>
        <taxon>Bacteria</taxon>
        <taxon>Bacillati</taxon>
        <taxon>Chloroflexota</taxon>
        <taxon>Thermoflexia</taxon>
        <taxon>Thermoflexales</taxon>
        <taxon>Thermoflexaceae</taxon>
        <taxon>Thermoflexus</taxon>
    </lineage>
</organism>
<evidence type="ECO:0000256" key="2">
    <source>
        <dbReference type="ARBA" id="ARBA00022475"/>
    </source>
</evidence>
<dbReference type="PANTHER" id="PTHR43370:SF1">
    <property type="entry name" value="GUANOSINE ABC TRANSPORTER PERMEASE PROTEIN NUPQ"/>
    <property type="match status" value="1"/>
</dbReference>
<feature type="transmembrane region" description="Helical" evidence="6">
    <location>
        <begin position="290"/>
        <end position="312"/>
    </location>
</feature>
<dbReference type="EMBL" id="BEHY01000006">
    <property type="protein sequence ID" value="GBD08250.1"/>
    <property type="molecule type" value="Genomic_DNA"/>
</dbReference>
<evidence type="ECO:0000256" key="1">
    <source>
        <dbReference type="ARBA" id="ARBA00004651"/>
    </source>
</evidence>
<keyword evidence="3 6" id="KW-0812">Transmembrane</keyword>
<evidence type="ECO:0000256" key="6">
    <source>
        <dbReference type="SAM" id="Phobius"/>
    </source>
</evidence>
<feature type="transmembrane region" description="Helical" evidence="6">
    <location>
        <begin position="162"/>
        <end position="181"/>
    </location>
</feature>
<evidence type="ECO:0000256" key="5">
    <source>
        <dbReference type="ARBA" id="ARBA00023136"/>
    </source>
</evidence>
<dbReference type="Pfam" id="PF02653">
    <property type="entry name" value="BPD_transp_2"/>
    <property type="match status" value="1"/>
</dbReference>
<dbReference type="PANTHER" id="PTHR43370">
    <property type="entry name" value="SUGAR ABC TRANSPORTER INTEGRAL MEMBRANE PROTEIN-RELATED"/>
    <property type="match status" value="1"/>
</dbReference>
<keyword evidence="5 6" id="KW-0472">Membrane</keyword>